<evidence type="ECO:0000256" key="7">
    <source>
        <dbReference type="ARBA" id="ARBA00022842"/>
    </source>
</evidence>
<comment type="cofactor">
    <cofactor evidence="11">
        <name>Mg(2+)</name>
        <dbReference type="ChEBI" id="CHEBI:18420"/>
    </cofactor>
    <cofactor evidence="11">
        <name>Mn(2+)</name>
        <dbReference type="ChEBI" id="CHEBI:29035"/>
    </cofactor>
    <text evidence="11">Magnesium. Can also use manganese.</text>
</comment>
<dbReference type="SUPFAM" id="SSF143631">
    <property type="entry name" value="ApbE-like"/>
    <property type="match status" value="1"/>
</dbReference>
<keyword evidence="12" id="KW-1003">Cell membrane</keyword>
<evidence type="ECO:0000313" key="14">
    <source>
        <dbReference type="Proteomes" id="UP000294902"/>
    </source>
</evidence>
<keyword evidence="12" id="KW-0472">Membrane</keyword>
<evidence type="ECO:0000256" key="4">
    <source>
        <dbReference type="ARBA" id="ARBA00022679"/>
    </source>
</evidence>
<comment type="catalytic activity">
    <reaction evidence="9 10 12">
        <text>L-threonyl-[protein] + FAD = FMN-L-threonyl-[protein] + AMP + H(+)</text>
        <dbReference type="Rhea" id="RHEA:36847"/>
        <dbReference type="Rhea" id="RHEA-COMP:11060"/>
        <dbReference type="Rhea" id="RHEA-COMP:11061"/>
        <dbReference type="ChEBI" id="CHEBI:15378"/>
        <dbReference type="ChEBI" id="CHEBI:30013"/>
        <dbReference type="ChEBI" id="CHEBI:57692"/>
        <dbReference type="ChEBI" id="CHEBI:74257"/>
        <dbReference type="ChEBI" id="CHEBI:456215"/>
        <dbReference type="EC" id="2.7.1.180"/>
    </reaction>
</comment>
<dbReference type="GO" id="GO:0016740">
    <property type="term" value="F:transferase activity"/>
    <property type="evidence" value="ECO:0007669"/>
    <property type="project" value="UniProtKB-UniRule"/>
</dbReference>
<evidence type="ECO:0000256" key="1">
    <source>
        <dbReference type="ARBA" id="ARBA00011955"/>
    </source>
</evidence>
<dbReference type="Proteomes" id="UP000294902">
    <property type="component" value="Unassembled WGS sequence"/>
</dbReference>
<evidence type="ECO:0000256" key="2">
    <source>
        <dbReference type="ARBA" id="ARBA00016337"/>
    </source>
</evidence>
<proteinExistence type="inferred from homology"/>
<dbReference type="Pfam" id="PF02424">
    <property type="entry name" value="ApbE"/>
    <property type="match status" value="1"/>
</dbReference>
<keyword evidence="7 10" id="KW-0460">Magnesium</keyword>
<keyword evidence="14" id="KW-1185">Reference proteome</keyword>
<dbReference type="InterPro" id="IPR003374">
    <property type="entry name" value="ApbE-like_sf"/>
</dbReference>
<comment type="caution">
    <text evidence="13">The sequence shown here is derived from an EMBL/GenBank/DDBJ whole genome shotgun (WGS) entry which is preliminary data.</text>
</comment>
<dbReference type="AlphaFoldDB" id="A0A4V2V052"/>
<accession>A0A4V2V052</accession>
<dbReference type="RefSeq" id="WP_165878555.1">
    <property type="nucleotide sequence ID" value="NZ_SMAL01000007.1"/>
</dbReference>
<reference evidence="13 14" key="1">
    <citation type="submission" date="2019-03" db="EMBL/GenBank/DDBJ databases">
        <title>Genomic Encyclopedia of Type Strains, Phase IV (KMG-IV): sequencing the most valuable type-strain genomes for metagenomic binning, comparative biology and taxonomic classification.</title>
        <authorList>
            <person name="Goeker M."/>
        </authorList>
    </citation>
    <scope>NUCLEOTIDE SEQUENCE [LARGE SCALE GENOMIC DNA]</scope>
    <source>
        <strain evidence="13 14">DSM 24629</strain>
    </source>
</reference>
<evidence type="ECO:0000256" key="11">
    <source>
        <dbReference type="PIRSR" id="PIRSR006268-2"/>
    </source>
</evidence>
<protein>
    <recommendedName>
        <fullName evidence="2 10">FAD:protein FMN transferase</fullName>
        <ecNumber evidence="1 10">2.7.1.180</ecNumber>
    </recommendedName>
    <alternativeName>
        <fullName evidence="8 10">Flavin transferase</fullName>
    </alternativeName>
</protein>
<dbReference type="Gene3D" id="3.10.520.10">
    <property type="entry name" value="ApbE-like domains"/>
    <property type="match status" value="1"/>
</dbReference>
<feature type="binding site" evidence="11">
    <location>
        <position position="172"/>
    </location>
    <ligand>
        <name>Mg(2+)</name>
        <dbReference type="ChEBI" id="CHEBI:18420"/>
    </ligand>
</feature>
<comment type="function">
    <text evidence="12">Flavin transferase that catalyzes the transfer of the FMN moiety of FAD and its covalent binding to the hydroxyl group of a threonine residue in a target flavoprotein.</text>
</comment>
<keyword evidence="6 10" id="KW-0274">FAD</keyword>
<evidence type="ECO:0000256" key="12">
    <source>
        <dbReference type="RuleBase" id="RU363002"/>
    </source>
</evidence>
<name>A0A4V2V052_9FIRM</name>
<dbReference type="PANTHER" id="PTHR30040:SF2">
    <property type="entry name" value="FAD:PROTEIN FMN TRANSFERASE"/>
    <property type="match status" value="1"/>
</dbReference>
<keyword evidence="12" id="KW-0997">Cell inner membrane</keyword>
<keyword evidence="5 10" id="KW-0479">Metal-binding</keyword>
<keyword evidence="12 13" id="KW-0449">Lipoprotein</keyword>
<keyword evidence="3 10" id="KW-0285">Flavoprotein</keyword>
<evidence type="ECO:0000256" key="3">
    <source>
        <dbReference type="ARBA" id="ARBA00022630"/>
    </source>
</evidence>
<evidence type="ECO:0000256" key="5">
    <source>
        <dbReference type="ARBA" id="ARBA00022723"/>
    </source>
</evidence>
<feature type="signal peptide" evidence="12">
    <location>
        <begin position="1"/>
        <end position="18"/>
    </location>
</feature>
<dbReference type="InterPro" id="IPR024932">
    <property type="entry name" value="ApbE"/>
</dbReference>
<evidence type="ECO:0000256" key="10">
    <source>
        <dbReference type="PIRNR" id="PIRNR006268"/>
    </source>
</evidence>
<gene>
    <name evidence="13" type="ORF">EDC18_10770</name>
</gene>
<dbReference type="PIRSF" id="PIRSF006268">
    <property type="entry name" value="ApbE"/>
    <property type="match status" value="1"/>
</dbReference>
<evidence type="ECO:0000256" key="8">
    <source>
        <dbReference type="ARBA" id="ARBA00031306"/>
    </source>
</evidence>
<feature type="chain" id="PRO_5039751423" description="FAD:protein FMN transferase" evidence="12">
    <location>
        <begin position="19"/>
        <end position="345"/>
    </location>
</feature>
<comment type="subcellular location">
    <subcellularLocation>
        <location evidence="12">Cell inner membrane</location>
        <topology evidence="12">Lipid-anchor</topology>
        <orientation evidence="12">Periplasmic side</orientation>
    </subcellularLocation>
</comment>
<dbReference type="GO" id="GO:0005886">
    <property type="term" value="C:plasma membrane"/>
    <property type="evidence" value="ECO:0007669"/>
    <property type="project" value="UniProtKB-SubCell"/>
</dbReference>
<dbReference type="PROSITE" id="PS51257">
    <property type="entry name" value="PROKAR_LIPOPROTEIN"/>
    <property type="match status" value="1"/>
</dbReference>
<evidence type="ECO:0000256" key="6">
    <source>
        <dbReference type="ARBA" id="ARBA00022827"/>
    </source>
</evidence>
<evidence type="ECO:0000256" key="9">
    <source>
        <dbReference type="ARBA" id="ARBA00048540"/>
    </source>
</evidence>
<feature type="binding site" evidence="11">
    <location>
        <position position="291"/>
    </location>
    <ligand>
        <name>Mg(2+)</name>
        <dbReference type="ChEBI" id="CHEBI:18420"/>
    </ligand>
</feature>
<sequence length="345" mass="38494">MRKLKILLICCISFVLVACNERLEQKSDITYALGTISRITIFDKADNDSEKYFKAISDLIKEKEKVFSKNLEISEVSMINLMSGQGPITVSEEMAYLLLKSKEHALLSDGLFDITIGPIINLWDIGGTEARVPGEEEIKELLPYVDYTKIRLNTNNNEVELLQDNMVIDLGGIAKGYIADQAAEYMKELGIKHGIVNLGGDIVTIGGKPDGTPWRIGVQNPQEGRGETIGVISSFDNSIVTSGIYERFVLGDDDVIYHHMIDPRTGYPFENELASVTIVSEFAIDGDALSTAVYGMGLEKGYLFVEALENIDAVFITKENEVYITTALKDRFELTNKHEFILKEW</sequence>
<organism evidence="13 14">
    <name type="scientific">Natranaerovirga pectinivora</name>
    <dbReference type="NCBI Taxonomy" id="682400"/>
    <lineage>
        <taxon>Bacteria</taxon>
        <taxon>Bacillati</taxon>
        <taxon>Bacillota</taxon>
        <taxon>Clostridia</taxon>
        <taxon>Lachnospirales</taxon>
        <taxon>Natranaerovirgaceae</taxon>
        <taxon>Natranaerovirga</taxon>
    </lineage>
</organism>
<feature type="binding site" evidence="11">
    <location>
        <position position="287"/>
    </location>
    <ligand>
        <name>Mg(2+)</name>
        <dbReference type="ChEBI" id="CHEBI:18420"/>
    </ligand>
</feature>
<comment type="similarity">
    <text evidence="10 12">Belongs to the ApbE family.</text>
</comment>
<dbReference type="PANTHER" id="PTHR30040">
    <property type="entry name" value="THIAMINE BIOSYNTHESIS LIPOPROTEIN APBE"/>
    <property type="match status" value="1"/>
</dbReference>
<keyword evidence="12" id="KW-0732">Signal</keyword>
<dbReference type="EMBL" id="SMAL01000007">
    <property type="protein sequence ID" value="TCT14001.1"/>
    <property type="molecule type" value="Genomic_DNA"/>
</dbReference>
<evidence type="ECO:0000313" key="13">
    <source>
        <dbReference type="EMBL" id="TCT14001.1"/>
    </source>
</evidence>
<keyword evidence="4 10" id="KW-0808">Transferase</keyword>
<dbReference type="EC" id="2.7.1.180" evidence="1 10"/>
<dbReference type="GO" id="GO:0046872">
    <property type="term" value="F:metal ion binding"/>
    <property type="evidence" value="ECO:0007669"/>
    <property type="project" value="UniProtKB-UniRule"/>
</dbReference>